<dbReference type="GO" id="GO:0004497">
    <property type="term" value="F:monooxygenase activity"/>
    <property type="evidence" value="ECO:0007669"/>
    <property type="project" value="UniProtKB-KW"/>
</dbReference>
<evidence type="ECO:0000256" key="8">
    <source>
        <dbReference type="ARBA" id="ARBA00023033"/>
    </source>
</evidence>
<keyword evidence="6 11" id="KW-0560">Oxidoreductase</keyword>
<dbReference type="PANTHER" id="PTHR24298:SF800">
    <property type="entry name" value="CYTOCHROME P450 89A2-RELATED"/>
    <property type="match status" value="1"/>
</dbReference>
<evidence type="ECO:0000256" key="5">
    <source>
        <dbReference type="ARBA" id="ARBA00022989"/>
    </source>
</evidence>
<dbReference type="PRINTS" id="PR00463">
    <property type="entry name" value="EP450I"/>
</dbReference>
<dbReference type="GeneID" id="104611549"/>
<feature type="chain" id="PRO_5010535300" evidence="12">
    <location>
        <begin position="17"/>
        <end position="514"/>
    </location>
</feature>
<keyword evidence="13" id="KW-1185">Reference proteome</keyword>
<evidence type="ECO:0000256" key="9">
    <source>
        <dbReference type="ARBA" id="ARBA00023136"/>
    </source>
</evidence>
<evidence type="ECO:0000256" key="11">
    <source>
        <dbReference type="RuleBase" id="RU000461"/>
    </source>
</evidence>
<dbReference type="CDD" id="cd11075">
    <property type="entry name" value="CYP77_89"/>
    <property type="match status" value="1"/>
</dbReference>
<dbReference type="Pfam" id="PF00067">
    <property type="entry name" value="p450"/>
    <property type="match status" value="1"/>
</dbReference>
<dbReference type="eggNOG" id="KOG0156">
    <property type="taxonomic scope" value="Eukaryota"/>
</dbReference>
<dbReference type="InParanoid" id="A0A1U8B7E2"/>
<dbReference type="RefSeq" id="XP_010276945.1">
    <property type="nucleotide sequence ID" value="XM_010278643.2"/>
</dbReference>
<evidence type="ECO:0000256" key="2">
    <source>
        <dbReference type="ARBA" id="ARBA00022617"/>
    </source>
</evidence>
<dbReference type="GO" id="GO:0016705">
    <property type="term" value="F:oxidoreductase activity, acting on paired donors, with incorporation or reduction of molecular oxygen"/>
    <property type="evidence" value="ECO:0007669"/>
    <property type="project" value="InterPro"/>
</dbReference>
<keyword evidence="7 10" id="KW-0408">Iron</keyword>
<organism evidence="13 14">
    <name type="scientific">Nelumbo nucifera</name>
    <name type="common">Sacred lotus</name>
    <dbReference type="NCBI Taxonomy" id="4432"/>
    <lineage>
        <taxon>Eukaryota</taxon>
        <taxon>Viridiplantae</taxon>
        <taxon>Streptophyta</taxon>
        <taxon>Embryophyta</taxon>
        <taxon>Tracheophyta</taxon>
        <taxon>Spermatophyta</taxon>
        <taxon>Magnoliopsida</taxon>
        <taxon>Proteales</taxon>
        <taxon>Nelumbonaceae</taxon>
        <taxon>Nelumbo</taxon>
    </lineage>
</organism>
<evidence type="ECO:0000256" key="1">
    <source>
        <dbReference type="ARBA" id="ARBA00004167"/>
    </source>
</evidence>
<evidence type="ECO:0000256" key="4">
    <source>
        <dbReference type="ARBA" id="ARBA00022723"/>
    </source>
</evidence>
<dbReference type="Gene3D" id="1.10.630.10">
    <property type="entry name" value="Cytochrome P450"/>
    <property type="match status" value="1"/>
</dbReference>
<keyword evidence="12" id="KW-0732">Signal</keyword>
<dbReference type="InterPro" id="IPR017972">
    <property type="entry name" value="Cyt_P450_CS"/>
</dbReference>
<dbReference type="InterPro" id="IPR051103">
    <property type="entry name" value="Plant_metabolite_P450s"/>
</dbReference>
<keyword evidence="5" id="KW-1133">Transmembrane helix</keyword>
<keyword evidence="2 10" id="KW-0349">Heme</keyword>
<evidence type="ECO:0000313" key="13">
    <source>
        <dbReference type="Proteomes" id="UP000189703"/>
    </source>
</evidence>
<dbReference type="OrthoDB" id="1055148at2759"/>
<dbReference type="STRING" id="4432.A0A1U8B7E2"/>
<gene>
    <name evidence="14" type="primary">LOC104611549</name>
</gene>
<dbReference type="OMA" id="XLARRDI"/>
<dbReference type="InterPro" id="IPR001128">
    <property type="entry name" value="Cyt_P450"/>
</dbReference>
<accession>A0A1U8B7E2</accession>
<dbReference type="InterPro" id="IPR002401">
    <property type="entry name" value="Cyt_P450_E_grp-I"/>
</dbReference>
<dbReference type="Proteomes" id="UP000189703">
    <property type="component" value="Unplaced"/>
</dbReference>
<reference evidence="14" key="1">
    <citation type="submission" date="2025-08" db="UniProtKB">
        <authorList>
            <consortium name="RefSeq"/>
        </authorList>
    </citation>
    <scope>IDENTIFICATION</scope>
</reference>
<proteinExistence type="inferred from homology"/>
<evidence type="ECO:0000256" key="10">
    <source>
        <dbReference type="PIRSR" id="PIRSR602401-1"/>
    </source>
</evidence>
<feature type="binding site" description="axial binding residue" evidence="10">
    <location>
        <position position="457"/>
    </location>
    <ligand>
        <name>heme</name>
        <dbReference type="ChEBI" id="CHEBI:30413"/>
    </ligand>
    <ligandPart>
        <name>Fe</name>
        <dbReference type="ChEBI" id="CHEBI:18248"/>
    </ligandPart>
</feature>
<evidence type="ECO:0000256" key="12">
    <source>
        <dbReference type="SAM" id="SignalP"/>
    </source>
</evidence>
<comment type="similarity">
    <text evidence="11">Belongs to the cytochrome P450 family.</text>
</comment>
<dbReference type="KEGG" id="nnu:104611549"/>
<dbReference type="PANTHER" id="PTHR24298">
    <property type="entry name" value="FLAVONOID 3'-MONOOXYGENASE-RELATED"/>
    <property type="match status" value="1"/>
</dbReference>
<dbReference type="AlphaFoldDB" id="A0A1U8B7E2"/>
<dbReference type="PROSITE" id="PS00086">
    <property type="entry name" value="CYTOCHROME_P450"/>
    <property type="match status" value="1"/>
</dbReference>
<keyword evidence="3" id="KW-0812">Transmembrane</keyword>
<keyword evidence="8 11" id="KW-0503">Monooxygenase</keyword>
<keyword evidence="4 10" id="KW-0479">Metal-binding</keyword>
<protein>
    <submittedName>
        <fullName evidence="14">Cytochrome P450 89A2-like</fullName>
    </submittedName>
</protein>
<dbReference type="GO" id="GO:0005506">
    <property type="term" value="F:iron ion binding"/>
    <property type="evidence" value="ECO:0007669"/>
    <property type="project" value="InterPro"/>
</dbReference>
<evidence type="ECO:0000256" key="3">
    <source>
        <dbReference type="ARBA" id="ARBA00022692"/>
    </source>
</evidence>
<name>A0A1U8B7E2_NELNU</name>
<feature type="signal peptide" evidence="12">
    <location>
        <begin position="1"/>
        <end position="16"/>
    </location>
</feature>
<dbReference type="GO" id="GO:0016020">
    <property type="term" value="C:membrane"/>
    <property type="evidence" value="ECO:0007669"/>
    <property type="project" value="UniProtKB-SubCell"/>
</dbReference>
<evidence type="ECO:0000256" key="7">
    <source>
        <dbReference type="ARBA" id="ARBA00023004"/>
    </source>
</evidence>
<comment type="cofactor">
    <cofactor evidence="10">
        <name>heme</name>
        <dbReference type="ChEBI" id="CHEBI:30413"/>
    </cofactor>
</comment>
<evidence type="ECO:0000313" key="14">
    <source>
        <dbReference type="RefSeq" id="XP_010276945.1"/>
    </source>
</evidence>
<dbReference type="FunFam" id="1.10.630.10:FF:000012">
    <property type="entry name" value="Cytochrome P450 family protein"/>
    <property type="match status" value="1"/>
</dbReference>
<keyword evidence="9" id="KW-0472">Membrane</keyword>
<dbReference type="FunCoup" id="A0A1U8B7E2">
    <property type="interactions" value="143"/>
</dbReference>
<dbReference type="SUPFAM" id="SSF48264">
    <property type="entry name" value="Cytochrome P450"/>
    <property type="match status" value="1"/>
</dbReference>
<dbReference type="PRINTS" id="PR00385">
    <property type="entry name" value="P450"/>
</dbReference>
<comment type="subcellular location">
    <subcellularLocation>
        <location evidence="1">Membrane</location>
        <topology evidence="1">Single-pass membrane protein</topology>
    </subcellularLocation>
</comment>
<evidence type="ECO:0000256" key="6">
    <source>
        <dbReference type="ARBA" id="ARBA00023002"/>
    </source>
</evidence>
<dbReference type="InterPro" id="IPR036396">
    <property type="entry name" value="Cyt_P450_sf"/>
</dbReference>
<sequence length="514" mass="58851">MEVWFILFTSLCICATLKFLLDHCSLSSDKHKKLPPGPFALPIICNILWNRKSLSEIECILRDMHTKYGSIIRFNFGFHQAISITTHELAHKALIQHGAIFADRPSALDPNSFITTNRYSISSASCGLLWRLFRRNLTSGILHASRVKSYGHTRKRVLQILINRLKEQDKSNESICVVDYFQYAMFCFLVHMCFGEKLNEEIIRDIETIQRKLLTSFGQFNMLALVPILGKIIFRKKRNKLYELRRNQLSVLIPLIRARKEHEKKTQCQVGEGDMVVCYVDTLLNLRLPNGGRKLTEEEIVPLCSEFLNAGTDTTSTAMQWIMANLVKYPCIQAKLLSEIEGVVGPGEEIKEDDLKNMPYLRAVVLEGLRRHPPSHFLIPHTVTEDITIDGRLVPKNAIVSFTITDMGWDPKVWEDPMEFKPERFLTGDDGLEQKVFDITGSREIKMMPFGAGRRICPGLSVALLHLEYFVANLVKEFEWTTKDGDEVDLTEKQVFTVVMKNPLRVHLSPRNIG</sequence>
<dbReference type="GO" id="GO:0020037">
    <property type="term" value="F:heme binding"/>
    <property type="evidence" value="ECO:0007669"/>
    <property type="project" value="InterPro"/>
</dbReference>